<dbReference type="Gene3D" id="3.40.390.10">
    <property type="entry name" value="Collagenase (Catalytic Domain)"/>
    <property type="match status" value="1"/>
</dbReference>
<sequence>MTRRGQVRSAVACSATRRSVSRLHMLGLLLLVLCSAPTAGWTTISAANFGTTLKTTQEQMAGVCEECQRDPMRGLGYIWTFPESPNDDTGLGGGITYALDPKLCDDMLPRFMEDIWFIPFLNCGDLEDAFTRGLEAWSKNHPLISFVDVSEECKQQDVTPCPLAEVWVTASDELSASAVASALSGVRYSSTFRYTNGHRPIVTRSDGSTGQAVVVETYGATVSFSKSECWYLDSQFCSGFHDLKDHASPNTVRTVGLTLLFLIWGIALLGNIIQLALTFRAIRRAAAMDKAFQGCCDGTIWRAYLRSLSTWSVFGTSLRLVLLIVPWTFYRAIFVTCWDCFDFEGAVVHEWGHVLGLSHPDLLTSETNTNYPPTGENLGTVAYEPAACADPWQSVFIRPTDAENVSVMLGFTQHNPRVCLSEDDQQALWAIYPLCNASFPELYCDDTRLRIGAVRIFIYILIPFLLGVVFALVLHWRAAESGLPLNWCHCTCIDYVLGVRDKLPQGKAGKRQAVSKSGSNTQAVVRS</sequence>
<gene>
    <name evidence="3" type="ORF">PCAR00345_LOCUS23312</name>
</gene>
<evidence type="ECO:0000313" key="3">
    <source>
        <dbReference type="EMBL" id="CAE0770700.1"/>
    </source>
</evidence>
<feature type="signal peptide" evidence="2">
    <location>
        <begin position="1"/>
        <end position="40"/>
    </location>
</feature>
<dbReference type="AlphaFoldDB" id="A0A7S4BMK3"/>
<keyword evidence="1" id="KW-1133">Transmembrane helix</keyword>
<protein>
    <recommendedName>
        <fullName evidence="4">Peptidase M10 metallopeptidase domain-containing protein</fullName>
    </recommendedName>
</protein>
<evidence type="ECO:0008006" key="4">
    <source>
        <dbReference type="Google" id="ProtNLM"/>
    </source>
</evidence>
<proteinExistence type="predicted"/>
<organism evidence="3">
    <name type="scientific">Chrysotila carterae</name>
    <name type="common">Marine alga</name>
    <name type="synonym">Syracosphaera carterae</name>
    <dbReference type="NCBI Taxonomy" id="13221"/>
    <lineage>
        <taxon>Eukaryota</taxon>
        <taxon>Haptista</taxon>
        <taxon>Haptophyta</taxon>
        <taxon>Prymnesiophyceae</taxon>
        <taxon>Isochrysidales</taxon>
        <taxon>Isochrysidaceae</taxon>
        <taxon>Chrysotila</taxon>
    </lineage>
</organism>
<feature type="transmembrane region" description="Helical" evidence="1">
    <location>
        <begin position="255"/>
        <end position="279"/>
    </location>
</feature>
<dbReference type="SUPFAM" id="SSF55486">
    <property type="entry name" value="Metalloproteases ('zincins'), catalytic domain"/>
    <property type="match status" value="2"/>
</dbReference>
<keyword evidence="1" id="KW-0472">Membrane</keyword>
<evidence type="ECO:0000256" key="2">
    <source>
        <dbReference type="SAM" id="SignalP"/>
    </source>
</evidence>
<keyword evidence="2" id="KW-0732">Signal</keyword>
<name>A0A7S4BMK3_CHRCT</name>
<dbReference type="EMBL" id="HBIZ01036567">
    <property type="protein sequence ID" value="CAE0770700.1"/>
    <property type="molecule type" value="Transcribed_RNA"/>
</dbReference>
<accession>A0A7S4BMK3</accession>
<reference evidence="3" key="1">
    <citation type="submission" date="2021-01" db="EMBL/GenBank/DDBJ databases">
        <authorList>
            <person name="Corre E."/>
            <person name="Pelletier E."/>
            <person name="Niang G."/>
            <person name="Scheremetjew M."/>
            <person name="Finn R."/>
            <person name="Kale V."/>
            <person name="Holt S."/>
            <person name="Cochrane G."/>
            <person name="Meng A."/>
            <person name="Brown T."/>
            <person name="Cohen L."/>
        </authorList>
    </citation>
    <scope>NUCLEOTIDE SEQUENCE</scope>
    <source>
        <strain evidence="3">CCMP645</strain>
    </source>
</reference>
<feature type="transmembrane region" description="Helical" evidence="1">
    <location>
        <begin position="456"/>
        <end position="476"/>
    </location>
</feature>
<evidence type="ECO:0000256" key="1">
    <source>
        <dbReference type="SAM" id="Phobius"/>
    </source>
</evidence>
<keyword evidence="1" id="KW-0812">Transmembrane</keyword>
<dbReference type="GO" id="GO:0008237">
    <property type="term" value="F:metallopeptidase activity"/>
    <property type="evidence" value="ECO:0007669"/>
    <property type="project" value="InterPro"/>
</dbReference>
<feature type="chain" id="PRO_5031561369" description="Peptidase M10 metallopeptidase domain-containing protein" evidence="2">
    <location>
        <begin position="41"/>
        <end position="527"/>
    </location>
</feature>
<dbReference type="InterPro" id="IPR024079">
    <property type="entry name" value="MetalloPept_cat_dom_sf"/>
</dbReference>